<name>A0A226DSS4_FOLCA</name>
<accession>A0A226DSS4</accession>
<dbReference type="Proteomes" id="UP000198287">
    <property type="component" value="Unassembled WGS sequence"/>
</dbReference>
<keyword evidence="1" id="KW-0472">Membrane</keyword>
<feature type="transmembrane region" description="Helical" evidence="1">
    <location>
        <begin position="172"/>
        <end position="195"/>
    </location>
</feature>
<reference evidence="2 3" key="1">
    <citation type="submission" date="2015-12" db="EMBL/GenBank/DDBJ databases">
        <title>The genome of Folsomia candida.</title>
        <authorList>
            <person name="Faddeeva A."/>
            <person name="Derks M.F."/>
            <person name="Anvar Y."/>
            <person name="Smit S."/>
            <person name="Van Straalen N."/>
            <person name="Roelofs D."/>
        </authorList>
    </citation>
    <scope>NUCLEOTIDE SEQUENCE [LARGE SCALE GENOMIC DNA]</scope>
    <source>
        <strain evidence="2 3">VU population</strain>
        <tissue evidence="2">Whole body</tissue>
    </source>
</reference>
<comment type="caution">
    <text evidence="2">The sequence shown here is derived from an EMBL/GenBank/DDBJ whole genome shotgun (WGS) entry which is preliminary data.</text>
</comment>
<feature type="transmembrane region" description="Helical" evidence="1">
    <location>
        <begin position="145"/>
        <end position="166"/>
    </location>
</feature>
<keyword evidence="3" id="KW-1185">Reference proteome</keyword>
<gene>
    <name evidence="2" type="ORF">Fcan01_16891</name>
</gene>
<organism evidence="2 3">
    <name type="scientific">Folsomia candida</name>
    <name type="common">Springtail</name>
    <dbReference type="NCBI Taxonomy" id="158441"/>
    <lineage>
        <taxon>Eukaryota</taxon>
        <taxon>Metazoa</taxon>
        <taxon>Ecdysozoa</taxon>
        <taxon>Arthropoda</taxon>
        <taxon>Hexapoda</taxon>
        <taxon>Collembola</taxon>
        <taxon>Entomobryomorpha</taxon>
        <taxon>Isotomoidea</taxon>
        <taxon>Isotomidae</taxon>
        <taxon>Proisotominae</taxon>
        <taxon>Folsomia</taxon>
    </lineage>
</organism>
<keyword evidence="1" id="KW-1133">Transmembrane helix</keyword>
<evidence type="ECO:0000313" key="2">
    <source>
        <dbReference type="EMBL" id="OXA47737.1"/>
    </source>
</evidence>
<protein>
    <submittedName>
        <fullName evidence="2">Uncharacterized protein</fullName>
    </submittedName>
</protein>
<dbReference type="AlphaFoldDB" id="A0A226DSS4"/>
<feature type="transmembrane region" description="Helical" evidence="1">
    <location>
        <begin position="92"/>
        <end position="109"/>
    </location>
</feature>
<proteinExistence type="predicted"/>
<evidence type="ECO:0000313" key="3">
    <source>
        <dbReference type="Proteomes" id="UP000198287"/>
    </source>
</evidence>
<feature type="transmembrane region" description="Helical" evidence="1">
    <location>
        <begin position="37"/>
        <end position="57"/>
    </location>
</feature>
<keyword evidence="1" id="KW-0812">Transmembrane</keyword>
<evidence type="ECO:0000256" key="1">
    <source>
        <dbReference type="SAM" id="Phobius"/>
    </source>
</evidence>
<dbReference type="EMBL" id="LNIX01000012">
    <property type="protein sequence ID" value="OXA47737.1"/>
    <property type="molecule type" value="Genomic_DNA"/>
</dbReference>
<sequence>MLTLYDKPFRGYSRSNSYPQLPNCQKPGKPSSTQLQLFHWLTIIFYFAPPILVVAVMNVGSEPFLFLLKYSLQFDTFFSLFTHLWLPGYFKLFQLLSIPFILWPIYNFISLQKQIDNGIFLHKKYFLYYSRLRIISQSLDHAIKITMLLLITLLGMVTGLTTFVAIRFHEKYSMGMVVLDGLSGIAFLLFLDVILRTFGRCDEMCKHFLRCCKSVELLCGMSREEKKLYLKEVDSLPRLILPVGVGQFRLTRLTKESKARIWSFIVERIVNVLVAFR</sequence>